<dbReference type="Gene3D" id="2.60.40.1080">
    <property type="match status" value="1"/>
</dbReference>
<dbReference type="Pfam" id="PF07626">
    <property type="entry name" value="PSD3"/>
    <property type="match status" value="1"/>
</dbReference>
<comment type="caution">
    <text evidence="7">The sequence shown here is derived from an EMBL/GenBank/DDBJ whole genome shotgun (WGS) entry which is preliminary data.</text>
</comment>
<dbReference type="Gene3D" id="2.120.10.30">
    <property type="entry name" value="TolB, C-terminal domain"/>
    <property type="match status" value="1"/>
</dbReference>
<dbReference type="Gene3D" id="1.10.760.10">
    <property type="entry name" value="Cytochrome c-like domain"/>
    <property type="match status" value="1"/>
</dbReference>
<dbReference type="PANTHER" id="PTHR19328:SF75">
    <property type="entry name" value="ALDOSE SUGAR DEHYDROGENASE YLII"/>
    <property type="match status" value="1"/>
</dbReference>
<dbReference type="RefSeq" id="WP_230435988.1">
    <property type="nucleotide sequence ID" value="NZ_CP087715.1"/>
</dbReference>
<evidence type="ECO:0000256" key="4">
    <source>
        <dbReference type="PROSITE-ProRule" id="PRU00433"/>
    </source>
</evidence>
<feature type="region of interest" description="Disordered" evidence="5">
    <location>
        <begin position="1196"/>
        <end position="1229"/>
    </location>
</feature>
<dbReference type="InterPro" id="IPR011478">
    <property type="entry name" value="DUF1585"/>
</dbReference>
<dbReference type="Pfam" id="PF07995">
    <property type="entry name" value="GSDH"/>
    <property type="match status" value="1"/>
</dbReference>
<evidence type="ECO:0000256" key="5">
    <source>
        <dbReference type="SAM" id="MobiDB-lite"/>
    </source>
</evidence>
<dbReference type="Proteomes" id="UP001597264">
    <property type="component" value="Unassembled WGS sequence"/>
</dbReference>
<evidence type="ECO:0000313" key="8">
    <source>
        <dbReference type="Proteomes" id="UP001597264"/>
    </source>
</evidence>
<evidence type="ECO:0000313" key="7">
    <source>
        <dbReference type="EMBL" id="MFD1217612.1"/>
    </source>
</evidence>
<dbReference type="InterPro" id="IPR013039">
    <property type="entry name" value="DUF1588"/>
</dbReference>
<evidence type="ECO:0000256" key="3">
    <source>
        <dbReference type="ARBA" id="ARBA00023004"/>
    </source>
</evidence>
<dbReference type="SUPFAM" id="SSF46626">
    <property type="entry name" value="Cytochrome c"/>
    <property type="match status" value="1"/>
</dbReference>
<dbReference type="InterPro" id="IPR031965">
    <property type="entry name" value="CBM26"/>
</dbReference>
<keyword evidence="1 4" id="KW-0349">Heme</keyword>
<keyword evidence="8" id="KW-1185">Reference proteome</keyword>
<feature type="domain" description="Cytochrome c" evidence="6">
    <location>
        <begin position="1305"/>
        <end position="1382"/>
    </location>
</feature>
<dbReference type="InterPro" id="IPR013043">
    <property type="entry name" value="DUF1595"/>
</dbReference>
<evidence type="ECO:0000256" key="2">
    <source>
        <dbReference type="ARBA" id="ARBA00022723"/>
    </source>
</evidence>
<keyword evidence="3 4" id="KW-0408">Iron</keyword>
<proteinExistence type="predicted"/>
<dbReference type="PROSITE" id="PS51007">
    <property type="entry name" value="CYTC"/>
    <property type="match status" value="1"/>
</dbReference>
<dbReference type="InterPro" id="IPR036909">
    <property type="entry name" value="Cyt_c-like_dom_sf"/>
</dbReference>
<reference evidence="8" key="1">
    <citation type="journal article" date="2019" name="Int. J. Syst. Evol. Microbiol.">
        <title>The Global Catalogue of Microorganisms (GCM) 10K type strain sequencing project: providing services to taxonomists for standard genome sequencing and annotation.</title>
        <authorList>
            <consortium name="The Broad Institute Genomics Platform"/>
            <consortium name="The Broad Institute Genome Sequencing Center for Infectious Disease"/>
            <person name="Wu L."/>
            <person name="Ma J."/>
        </authorList>
    </citation>
    <scope>NUCLEOTIDE SEQUENCE [LARGE SCALE GENOMIC DNA]</scope>
    <source>
        <strain evidence="8">CCUG 54356</strain>
    </source>
</reference>
<dbReference type="SUPFAM" id="SSF50952">
    <property type="entry name" value="Soluble quinoprotein glucose dehydrogenase"/>
    <property type="match status" value="1"/>
</dbReference>
<dbReference type="InterPro" id="IPR009056">
    <property type="entry name" value="Cyt_c-like_dom"/>
</dbReference>
<dbReference type="InterPro" id="IPR003343">
    <property type="entry name" value="Big_2"/>
</dbReference>
<evidence type="ECO:0000259" key="6">
    <source>
        <dbReference type="PROSITE" id="PS51007"/>
    </source>
</evidence>
<dbReference type="EMBL" id="JBHTLR010000017">
    <property type="protein sequence ID" value="MFD1217612.1"/>
    <property type="molecule type" value="Genomic_DNA"/>
</dbReference>
<dbReference type="SMART" id="SM00635">
    <property type="entry name" value="BID_2"/>
    <property type="match status" value="1"/>
</dbReference>
<dbReference type="InterPro" id="IPR044060">
    <property type="entry name" value="Bacterial_rp_domain"/>
</dbReference>
<dbReference type="Pfam" id="PF07624">
    <property type="entry name" value="PSD2"/>
    <property type="match status" value="1"/>
</dbReference>
<protein>
    <submittedName>
        <fullName evidence="7">PQQ-dependent sugar dehydrogenase</fullName>
    </submittedName>
</protein>
<dbReference type="Pfam" id="PF07637">
    <property type="entry name" value="PSD5"/>
    <property type="match status" value="1"/>
</dbReference>
<evidence type="ECO:0000256" key="1">
    <source>
        <dbReference type="ARBA" id="ARBA00022617"/>
    </source>
</evidence>
<dbReference type="Pfam" id="PF13442">
    <property type="entry name" value="Cytochrome_CBB3"/>
    <property type="match status" value="1"/>
</dbReference>
<organism evidence="7 8">
    <name type="scientific">Microbulbifer celer</name>
    <dbReference type="NCBI Taxonomy" id="435905"/>
    <lineage>
        <taxon>Bacteria</taxon>
        <taxon>Pseudomonadati</taxon>
        <taxon>Pseudomonadota</taxon>
        <taxon>Gammaproteobacteria</taxon>
        <taxon>Cellvibrionales</taxon>
        <taxon>Microbulbiferaceae</taxon>
        <taxon>Microbulbifer</taxon>
    </lineage>
</organism>
<dbReference type="InterPro" id="IPR012938">
    <property type="entry name" value="Glc/Sorbosone_DH"/>
</dbReference>
<name>A0ABW3UAC0_9GAMM</name>
<dbReference type="InterPro" id="IPR011042">
    <property type="entry name" value="6-blade_b-propeller_TolB-like"/>
</dbReference>
<accession>A0ABW3UAC0</accession>
<gene>
    <name evidence="7" type="ORF">ACFQ2X_13435</name>
</gene>
<dbReference type="Pfam" id="PF07631">
    <property type="entry name" value="PSD4"/>
    <property type="match status" value="1"/>
</dbReference>
<dbReference type="Gene3D" id="2.60.40.10">
    <property type="entry name" value="Immunoglobulins"/>
    <property type="match status" value="2"/>
</dbReference>
<dbReference type="InterPro" id="IPR011041">
    <property type="entry name" value="Quinoprot_gluc/sorb_DH_b-prop"/>
</dbReference>
<dbReference type="InterPro" id="IPR013036">
    <property type="entry name" value="DUF1587"/>
</dbReference>
<dbReference type="InterPro" id="IPR013783">
    <property type="entry name" value="Ig-like_fold"/>
</dbReference>
<sequence>MISAPNAVGDKVSADSVCLRNFLLPVLAVVLVLPFPVLAQNWSEAWFRGTPNEWGATAMAYDAETGVWATEQTFDDPSPRFKISRFQNWNEAYPAGDYSMQNGRYRIAFDDTSKEIRVTEIVDPPVGAGHTLCFDNAQNYANPHIYFWNPDPSTGFNNLPNWPGESMTERDGFYCYDFSGHLDGFMPGSLNVIFNDNGTAQTQNLLYAGAPCYIAHQWQPAQACGLDQEPEEDQPPTTRPLLKQPLNFPISGNVSGGSYRFEIAYPNLQGLFMSPVMVVPDGVNDLLYVVDKTGSIFTFPNREDVAPGEVQTLLNINNEVRNYHEQGLLSMAFDPAFASNGYIYIYYIHGTDDNERAPDGSYGDAILERWTVDDPDNPSRVVTGSRTELLRVPQRGPDHKGGMMQFHPEDNYLYLSIGDGAYGHSATMSYPEDPRTNNGAQETDNLLGTFIRIKPLAQPIDGKYYEIPADNPFVGVPGFREEIWSYGHRNPWRWSFDTEAPYTLWETEVGQAGFEEVNLIEKGKNYGWPVCEGTTNRGDLGGDPGKNCSTDFEPPRDGYAHPTGFSIIGGLVYRGGALPGLTGNFVFGDYVTKRIWSIVDGEAKSLISDTFPENIASFGTDLSGETLLVSTYGVEYGGQSTIYKIVDEDTATAVIPAKLSQTGIFSDLENLTPVSGVLEYSLNTEGWFDGAGVRHFIALPNDTQINFDDIDNWDLPVGTVLVKHQSIATLENLNKPFTTSVLFRQDSGKWQAANYYWNSTGEDADLVTETMTVMDGGIENRERAVQSAADCGSCHIGSGSREPLAVHTRQLNRDFQYGESPQSIANQLDVFNNIQLFAGDIGAAQNHGQFVATNDETADLNTRARSYLDTNCSHCHASGFMDLRYDTPLEETRLLGVETVAGTARLRPFDHANSLIYIYQTTDNNRMPKGTRYTNPVAEALFRDWIEAVDAQQTGIALQAGGDRLNSGDTLTIAVQAEFDNGFTTAVSGTPSVASSDSAVIAVEAVGTGQFTLRAGDPGSASVTVQQNGFGETLAISVTTVDTGITDIEIAPQGLPLDSSRQLAAYGLRADGTRQNLFGQVTWVVESGPATVDQNGLVSRTGSGDVSVRAEVGEFSAAVSLTEAGSGISVRFDNPDNWDQVFVHLWVTVDGQDQAVTEWPGRLMSGPDREGWWRHTVEEEELHQGQINLLFNSGDGQQTGDHRDITQSSSLVGGTWEPWETEGPIGGETSRVSVIGGTTTDGGRDYPIGSVITVTADTPPLGTEFANWSGDAAPYIVGDPSQSQVQLLIPQHDLSLVALFPSTSNEYEAGQNFYAAQCASCHGDQGQGAVAQALAGSGSNWQLADLTQYIEDFMPMDAAASCVGDQPGACAYETARLIVDEAWNTGTCNDSTCDGSNLDRRNLRLLTRDEYLNSVRDIFATDFDVSLMSPVPADGRYRNFDTASYLTAGNDRTLGYQLVAEQVAELAISQSGFLNLVNDCAEIECVVDTLGFRLFRRPLSIAEIGNYTPLYSSEDDGRLLLQAMLMSPHFMYRSELGVLDGETGLYRLTNYEIATLLSYTFWGTTPDDTLLLAATEENFDVAAQVDRLLADPRAERGLRRFIDGWLINNQYPFPAIDSPELIAAFKEETVGFVLEHIRSDAAYSTLLSANSTWANDVLAVHYGLDNSGGSGWMMRNFPVGDPRSGSGLLGHGSFLASRTSTVNPAPIKRGVYVREVLMCQEFPPPAAADFNVVFEETDSNREATARHTSDPACAACHQFIDGVGFGFEGFGSDALYRTIETIGTGEEREIDDSGSIKSLYTPATVLDPTSSSYDFYSVPELANLIAGSDQGEACFARQFYRYVVGREESASDDLIIHAVSEDLRNGGGMQSMLRTLVLSDTFTLRR</sequence>
<dbReference type="Pfam" id="PF18998">
    <property type="entry name" value="Flg_new_2"/>
    <property type="match status" value="1"/>
</dbReference>
<dbReference type="InterPro" id="IPR013042">
    <property type="entry name" value="DUF1592"/>
</dbReference>
<dbReference type="Pfam" id="PF16738">
    <property type="entry name" value="CBM26"/>
    <property type="match status" value="2"/>
</dbReference>
<keyword evidence="2 4" id="KW-0479">Metal-binding</keyword>
<dbReference type="Pfam" id="PF07627">
    <property type="entry name" value="PSCyt3"/>
    <property type="match status" value="1"/>
</dbReference>
<dbReference type="PANTHER" id="PTHR19328">
    <property type="entry name" value="HEDGEHOG-INTERACTING PROTEIN"/>
    <property type="match status" value="1"/>
</dbReference>